<evidence type="ECO:0000256" key="6">
    <source>
        <dbReference type="ARBA" id="ARBA00023040"/>
    </source>
</evidence>
<organism evidence="13 14">
    <name type="scientific">Artemia franciscana</name>
    <name type="common">Brine shrimp</name>
    <name type="synonym">Artemia sanfranciscana</name>
    <dbReference type="NCBI Taxonomy" id="6661"/>
    <lineage>
        <taxon>Eukaryota</taxon>
        <taxon>Metazoa</taxon>
        <taxon>Ecdysozoa</taxon>
        <taxon>Arthropoda</taxon>
        <taxon>Crustacea</taxon>
        <taxon>Branchiopoda</taxon>
        <taxon>Anostraca</taxon>
        <taxon>Artemiidae</taxon>
        <taxon>Artemia</taxon>
    </lineage>
</organism>
<feature type="transmembrane region" description="Helical" evidence="11">
    <location>
        <begin position="93"/>
        <end position="115"/>
    </location>
</feature>
<keyword evidence="5 11" id="KW-1133">Transmembrane helix</keyword>
<evidence type="ECO:0000256" key="9">
    <source>
        <dbReference type="ARBA" id="ARBA00023224"/>
    </source>
</evidence>
<evidence type="ECO:0000256" key="1">
    <source>
        <dbReference type="ARBA" id="ARBA00004651"/>
    </source>
</evidence>
<keyword evidence="6 10" id="KW-0297">G-protein coupled receptor</keyword>
<keyword evidence="9 10" id="KW-0807">Transducer</keyword>
<evidence type="ECO:0000256" key="8">
    <source>
        <dbReference type="ARBA" id="ARBA00023170"/>
    </source>
</evidence>
<dbReference type="PANTHER" id="PTHR46925:SF2">
    <property type="entry name" value="G-PROTEIN COUPLED RECEPTOR TKR-1-RELATED"/>
    <property type="match status" value="1"/>
</dbReference>
<evidence type="ECO:0000256" key="7">
    <source>
        <dbReference type="ARBA" id="ARBA00023136"/>
    </source>
</evidence>
<feature type="transmembrane region" description="Helical" evidence="11">
    <location>
        <begin position="6"/>
        <end position="25"/>
    </location>
</feature>
<name>A0AA88I2W4_ARTSF</name>
<evidence type="ECO:0000256" key="3">
    <source>
        <dbReference type="ARBA" id="ARBA00022475"/>
    </source>
</evidence>
<protein>
    <recommendedName>
        <fullName evidence="12">G-protein coupled receptors family 1 profile domain-containing protein</fullName>
    </recommendedName>
</protein>
<dbReference type="InterPro" id="IPR001681">
    <property type="entry name" value="Neurokn_rcpt"/>
</dbReference>
<keyword evidence="3" id="KW-1003">Cell membrane</keyword>
<keyword evidence="14" id="KW-1185">Reference proteome</keyword>
<comment type="subcellular location">
    <subcellularLocation>
        <location evidence="1">Cell membrane</location>
        <topology evidence="1">Multi-pass membrane protein</topology>
    </subcellularLocation>
</comment>
<dbReference type="Pfam" id="PF00001">
    <property type="entry name" value="7tm_1"/>
    <property type="match status" value="1"/>
</dbReference>
<evidence type="ECO:0000256" key="4">
    <source>
        <dbReference type="ARBA" id="ARBA00022692"/>
    </source>
</evidence>
<dbReference type="SUPFAM" id="SSF81321">
    <property type="entry name" value="Family A G protein-coupled receptor-like"/>
    <property type="match status" value="1"/>
</dbReference>
<dbReference type="PROSITE" id="PS50262">
    <property type="entry name" value="G_PROTEIN_RECEP_F1_2"/>
    <property type="match status" value="1"/>
</dbReference>
<accession>A0AA88I2W4</accession>
<evidence type="ECO:0000256" key="10">
    <source>
        <dbReference type="RuleBase" id="RU000688"/>
    </source>
</evidence>
<dbReference type="PANTHER" id="PTHR46925">
    <property type="entry name" value="G-PROTEIN COUPLED RECEPTOR TKR-1-RELATED"/>
    <property type="match status" value="1"/>
</dbReference>
<gene>
    <name evidence="13" type="ORF">QYM36_004507</name>
</gene>
<dbReference type="Proteomes" id="UP001187531">
    <property type="component" value="Unassembled WGS sequence"/>
</dbReference>
<proteinExistence type="inferred from homology"/>
<evidence type="ECO:0000256" key="5">
    <source>
        <dbReference type="ARBA" id="ARBA00022989"/>
    </source>
</evidence>
<dbReference type="Gene3D" id="1.20.1070.10">
    <property type="entry name" value="Rhodopsin 7-helix transmembrane proteins"/>
    <property type="match status" value="1"/>
</dbReference>
<evidence type="ECO:0000313" key="14">
    <source>
        <dbReference type="Proteomes" id="UP001187531"/>
    </source>
</evidence>
<keyword evidence="4 10" id="KW-0812">Transmembrane</keyword>
<dbReference type="InterPro" id="IPR000276">
    <property type="entry name" value="GPCR_Rhodpsn"/>
</dbReference>
<keyword evidence="8 10" id="KW-0675">Receptor</keyword>
<evidence type="ECO:0000313" key="13">
    <source>
        <dbReference type="EMBL" id="KAK2720635.1"/>
    </source>
</evidence>
<dbReference type="PROSITE" id="PS00237">
    <property type="entry name" value="G_PROTEIN_RECEP_F1_1"/>
    <property type="match status" value="1"/>
</dbReference>
<keyword evidence="7 11" id="KW-0472">Membrane</keyword>
<dbReference type="PRINTS" id="PR00237">
    <property type="entry name" value="GPCRRHODOPSN"/>
</dbReference>
<reference evidence="13" key="1">
    <citation type="submission" date="2023-07" db="EMBL/GenBank/DDBJ databases">
        <title>Chromosome-level genome assembly of Artemia franciscana.</title>
        <authorList>
            <person name="Jo E."/>
        </authorList>
    </citation>
    <scope>NUCLEOTIDE SEQUENCE</scope>
    <source>
        <tissue evidence="13">Whole body</tissue>
    </source>
</reference>
<evidence type="ECO:0000256" key="11">
    <source>
        <dbReference type="SAM" id="Phobius"/>
    </source>
</evidence>
<comment type="caution">
    <text evidence="13">The sequence shown here is derived from an EMBL/GenBank/DDBJ whole genome shotgun (WGS) entry which is preliminary data.</text>
</comment>
<dbReference type="AlphaFoldDB" id="A0AA88I2W4"/>
<dbReference type="GO" id="GO:0004995">
    <property type="term" value="F:tachykinin receptor activity"/>
    <property type="evidence" value="ECO:0007669"/>
    <property type="project" value="InterPro"/>
</dbReference>
<evidence type="ECO:0000256" key="2">
    <source>
        <dbReference type="ARBA" id="ARBA00010663"/>
    </source>
</evidence>
<comment type="similarity">
    <text evidence="2 10">Belongs to the G-protein coupled receptor 1 family.</text>
</comment>
<feature type="domain" description="G-protein coupled receptors family 1 profile" evidence="12">
    <location>
        <begin position="1"/>
        <end position="117"/>
    </location>
</feature>
<dbReference type="GO" id="GO:0005886">
    <property type="term" value="C:plasma membrane"/>
    <property type="evidence" value="ECO:0007669"/>
    <property type="project" value="UniProtKB-SubCell"/>
</dbReference>
<dbReference type="InterPro" id="IPR017452">
    <property type="entry name" value="GPCR_Rhodpsn_7TM"/>
</dbReference>
<sequence length="192" mass="21709">MAVLCMVGSILTLMAISVERYFAIVHPLRPRMTEKTTVCVATGIWFFSTLLSLPYLIFSYTYTDERTTCYLEWPDSPENDTDLQAHFTISEQVYNATFMFSTYVVPLIIISYAYARVGIELWGSHIVGEATPHQLESLQAKRKANSVFTCPDEINGRLSKKSSLSAPLHPYCVLHPIFMHAHIPPNQSRSPS</sequence>
<feature type="transmembrane region" description="Helical" evidence="11">
    <location>
        <begin position="37"/>
        <end position="58"/>
    </location>
</feature>
<dbReference type="EMBL" id="JAVRJZ010000007">
    <property type="protein sequence ID" value="KAK2720635.1"/>
    <property type="molecule type" value="Genomic_DNA"/>
</dbReference>
<evidence type="ECO:0000259" key="12">
    <source>
        <dbReference type="PROSITE" id="PS50262"/>
    </source>
</evidence>